<evidence type="ECO:0000313" key="2">
    <source>
        <dbReference type="EMBL" id="MDY7227716.1"/>
    </source>
</evidence>
<name>A0ABU5H366_9BACT</name>
<gene>
    <name evidence="2" type="ORF">SYV04_14980</name>
</gene>
<proteinExistence type="predicted"/>
<organism evidence="2 3">
    <name type="scientific">Hyalangium rubrum</name>
    <dbReference type="NCBI Taxonomy" id="3103134"/>
    <lineage>
        <taxon>Bacteria</taxon>
        <taxon>Pseudomonadati</taxon>
        <taxon>Myxococcota</taxon>
        <taxon>Myxococcia</taxon>
        <taxon>Myxococcales</taxon>
        <taxon>Cystobacterineae</taxon>
        <taxon>Archangiaceae</taxon>
        <taxon>Hyalangium</taxon>
    </lineage>
</organism>
<keyword evidence="3" id="KW-1185">Reference proteome</keyword>
<comment type="caution">
    <text evidence="2">The sequence shown here is derived from an EMBL/GenBank/DDBJ whole genome shotgun (WGS) entry which is preliminary data.</text>
</comment>
<evidence type="ECO:0000313" key="3">
    <source>
        <dbReference type="Proteomes" id="UP001291309"/>
    </source>
</evidence>
<evidence type="ECO:0000256" key="1">
    <source>
        <dbReference type="SAM" id="MobiDB-lite"/>
    </source>
</evidence>
<reference evidence="2 3" key="1">
    <citation type="submission" date="2023-12" db="EMBL/GenBank/DDBJ databases">
        <title>the genome sequence of Hyalangium sp. s54d21.</title>
        <authorList>
            <person name="Zhang X."/>
        </authorList>
    </citation>
    <scope>NUCLEOTIDE SEQUENCE [LARGE SCALE GENOMIC DNA]</scope>
    <source>
        <strain evidence="3">s54d21</strain>
    </source>
</reference>
<dbReference type="Proteomes" id="UP001291309">
    <property type="component" value="Unassembled WGS sequence"/>
</dbReference>
<sequence>MGAQKLGQESVALPLARSAREEFWDSGHEPRSRFERAELLLEKVRHVQRRASDLLQQGKDRLARRFARTAYDSVAERFLRQQQVEKAMNFWWGHAPRIRPQTEQRVLSAMKSGWESRLLEGQVHRVHFHQEQNIRVEPVDEGFVCKLWGLGCSGHGGAPREAMDDAALRIQRETQRLNQEMTHRLSGEERKRKRLLLGAVDIVRSGVLEEVPRTTWVFGRIETREKGRASFRALEEGGGTFRLPRRLIPRPCTESFHFAEVRAGPAGEPIGPVVSLEEVASSPERPSEEKESVTVPAMPLEQE</sequence>
<feature type="region of interest" description="Disordered" evidence="1">
    <location>
        <begin position="277"/>
        <end position="303"/>
    </location>
</feature>
<dbReference type="EMBL" id="JAXIVS010000004">
    <property type="protein sequence ID" value="MDY7227716.1"/>
    <property type="molecule type" value="Genomic_DNA"/>
</dbReference>
<accession>A0ABU5H366</accession>
<protein>
    <submittedName>
        <fullName evidence="2">Uncharacterized protein</fullName>
    </submittedName>
</protein>
<dbReference type="RefSeq" id="WP_321546430.1">
    <property type="nucleotide sequence ID" value="NZ_JAXIVS010000004.1"/>
</dbReference>